<name>A0A0D0TDM4_PSEFL</name>
<proteinExistence type="inferred from homology"/>
<evidence type="ECO:0000256" key="1">
    <source>
        <dbReference type="ARBA" id="ARBA00004442"/>
    </source>
</evidence>
<comment type="caution">
    <text evidence="7">The sequence shown here is derived from an EMBL/GenBank/DDBJ whole genome shotgun (WGS) entry which is preliminary data.</text>
</comment>
<dbReference type="EMBL" id="JXCQ01000024">
    <property type="protein sequence ID" value="KIR21566.1"/>
    <property type="molecule type" value="Genomic_DNA"/>
</dbReference>
<dbReference type="Proteomes" id="UP000032210">
    <property type="component" value="Unassembled WGS sequence"/>
</dbReference>
<protein>
    <submittedName>
        <fullName evidence="7">MltA-interacting protein MipA</fullName>
    </submittedName>
</protein>
<feature type="signal peptide" evidence="6">
    <location>
        <begin position="1"/>
        <end position="29"/>
    </location>
</feature>
<keyword evidence="3 6" id="KW-0732">Signal</keyword>
<accession>A0A0D0TDM4</accession>
<comment type="similarity">
    <text evidence="2">Belongs to the MipA/OmpV family.</text>
</comment>
<keyword evidence="5" id="KW-0998">Cell outer membrane</keyword>
<evidence type="ECO:0000256" key="4">
    <source>
        <dbReference type="ARBA" id="ARBA00023136"/>
    </source>
</evidence>
<evidence type="ECO:0000256" key="3">
    <source>
        <dbReference type="ARBA" id="ARBA00022729"/>
    </source>
</evidence>
<dbReference type="AlphaFoldDB" id="A0A0D0TDM4"/>
<sequence length="270" mass="29029">MNLTTPPTRTALWSAAALVACTLAAPAQAADASPAADKTIATLGLGMGITPRYMGADRYRALVLPMFSIQHGVLFADTTRGLGLQFQSDSGFGASAAINYDLGRKEKDSTSRPGDRELNGMGDVNGATVADFTLSQQLLDWLSVSGEAELRMAGEHRGNRYRFGLEGILVHTDSDTLALDIDAHAGDGRYNQTFFGVTQAQSQRSLYGKYSADAGIYAYSAALNWQHSLDAHWSTLVSLTLTQYADQARNSPLVRRESAGLGMFAINYTF</sequence>
<feature type="chain" id="PRO_5002221693" evidence="6">
    <location>
        <begin position="30"/>
        <end position="270"/>
    </location>
</feature>
<keyword evidence="4" id="KW-0472">Membrane</keyword>
<evidence type="ECO:0000313" key="8">
    <source>
        <dbReference type="Proteomes" id="UP000032210"/>
    </source>
</evidence>
<evidence type="ECO:0000313" key="7">
    <source>
        <dbReference type="EMBL" id="KIR21566.1"/>
    </source>
</evidence>
<dbReference type="RefSeq" id="WP_043049439.1">
    <property type="nucleotide sequence ID" value="NZ_JXCQ01000024.1"/>
</dbReference>
<dbReference type="PATRIC" id="fig|294.125.peg.3119"/>
<dbReference type="Pfam" id="PF06629">
    <property type="entry name" value="MipA"/>
    <property type="match status" value="1"/>
</dbReference>
<dbReference type="PANTHER" id="PTHR38776">
    <property type="entry name" value="MLTA-INTERACTING PROTEIN-RELATED"/>
    <property type="match status" value="1"/>
</dbReference>
<reference evidence="7 8" key="1">
    <citation type="submission" date="2015-01" db="EMBL/GenBank/DDBJ databases">
        <title>Genome sequence of the beneficial rhizobacterium Pseudomonas fluorescens 2-79.</title>
        <authorList>
            <person name="Thuermer A."/>
            <person name="Daniel R."/>
        </authorList>
    </citation>
    <scope>NUCLEOTIDE SEQUENCE [LARGE SCALE GENOMIC DNA]</scope>
    <source>
        <strain evidence="7 8">2-79</strain>
    </source>
</reference>
<dbReference type="InterPro" id="IPR010583">
    <property type="entry name" value="MipA"/>
</dbReference>
<organism evidence="7 8">
    <name type="scientific">Pseudomonas fluorescens</name>
    <dbReference type="NCBI Taxonomy" id="294"/>
    <lineage>
        <taxon>Bacteria</taxon>
        <taxon>Pseudomonadati</taxon>
        <taxon>Pseudomonadota</taxon>
        <taxon>Gammaproteobacteria</taxon>
        <taxon>Pseudomonadales</taxon>
        <taxon>Pseudomonadaceae</taxon>
        <taxon>Pseudomonas</taxon>
    </lineage>
</organism>
<evidence type="ECO:0000256" key="5">
    <source>
        <dbReference type="ARBA" id="ARBA00023237"/>
    </source>
</evidence>
<evidence type="ECO:0000256" key="2">
    <source>
        <dbReference type="ARBA" id="ARBA00005722"/>
    </source>
</evidence>
<gene>
    <name evidence="7" type="ORF">PFLU3_30430</name>
</gene>
<dbReference type="PANTHER" id="PTHR38776:SF1">
    <property type="entry name" value="MLTA-INTERACTING PROTEIN-RELATED"/>
    <property type="match status" value="1"/>
</dbReference>
<dbReference type="GO" id="GO:0009279">
    <property type="term" value="C:cell outer membrane"/>
    <property type="evidence" value="ECO:0007669"/>
    <property type="project" value="UniProtKB-SubCell"/>
</dbReference>
<evidence type="ECO:0000256" key="6">
    <source>
        <dbReference type="SAM" id="SignalP"/>
    </source>
</evidence>
<comment type="subcellular location">
    <subcellularLocation>
        <location evidence="1">Cell outer membrane</location>
    </subcellularLocation>
</comment>